<dbReference type="FunFam" id="3.40.50.1820:FF:000096">
    <property type="entry name" value="Carboxypeptidase vitellogenic-like"/>
    <property type="match status" value="1"/>
</dbReference>
<evidence type="ECO:0000256" key="5">
    <source>
        <dbReference type="ARBA" id="ARBA00022801"/>
    </source>
</evidence>
<dbReference type="GO" id="GO:0006508">
    <property type="term" value="P:proteolysis"/>
    <property type="evidence" value="ECO:0007669"/>
    <property type="project" value="UniProtKB-KW"/>
</dbReference>
<evidence type="ECO:0000313" key="8">
    <source>
        <dbReference type="EMBL" id="JAG56772.1"/>
    </source>
</evidence>
<dbReference type="InterPro" id="IPR018202">
    <property type="entry name" value="Ser_caboxypep_ser_AS"/>
</dbReference>
<keyword evidence="4 7" id="KW-0732">Signal</keyword>
<proteinExistence type="inferred from homology"/>
<dbReference type="EMBL" id="GBRD01016350">
    <property type="protein sequence ID" value="JAG49476.1"/>
    <property type="molecule type" value="Transcribed_RNA"/>
</dbReference>
<protein>
    <recommendedName>
        <fullName evidence="7">Carboxypeptidase</fullName>
        <ecNumber evidence="7">3.4.16.-</ecNumber>
    </recommendedName>
</protein>
<dbReference type="PROSITE" id="PS00131">
    <property type="entry name" value="CARBOXYPEPT_SER_SER"/>
    <property type="match status" value="1"/>
</dbReference>
<sequence>MYGMKGTLVSLLLLYVGPSIAFRNPYPKTKALYKSGLKGSSEKVGKPLYLSPYIESRRIAEGQAAALVPPILDNITSYAGFLTVNKQFNSNLFFWYFPAEESPLTAPVAVWLQGGPGASSMYGLFTENGPYIVKHNGKVERRPHPWSRKLNMIFLDQPVGTGFSFTRDEAGYANSVADAGRDVYNALLQFFQLFPKIAKNDFIITGESYGGKWIPAVGYTIHQGNKKNGHKINLKGMAIGNGWVDPYNMLDYSTLYYDLYFIDLKTKRKFAQIEERIKSLMERKNYKAALALKGEYFDDDASLVPNVTGVSYLYNFLNPQKVSDDAYIEYLNQPTIRKNIHVGKLPYNDESDVVAKHMELDDVISIVPWLEELMDHYKVLLYSGQLDIICAYPLMMNYVRKLKWKGADSYKKAERKQWHVGNELAGYSKTAGNFTELLVLAAGHMVPRNQPVWALDMITNFAFN</sequence>
<feature type="chain" id="PRO_5015018108" description="Carboxypeptidase" evidence="7">
    <location>
        <begin position="22"/>
        <end position="464"/>
    </location>
</feature>
<evidence type="ECO:0000256" key="7">
    <source>
        <dbReference type="RuleBase" id="RU361156"/>
    </source>
</evidence>
<dbReference type="InterPro" id="IPR029058">
    <property type="entry name" value="AB_hydrolase_fold"/>
</dbReference>
<dbReference type="PANTHER" id="PTHR11802:SF472">
    <property type="entry name" value="SERINE CARBOXYPEPTIDASE CPVL-RELATED"/>
    <property type="match status" value="1"/>
</dbReference>
<evidence type="ECO:0000256" key="6">
    <source>
        <dbReference type="ARBA" id="ARBA00023180"/>
    </source>
</evidence>
<name>A0A0K8STY8_LYGHE</name>
<dbReference type="Gene3D" id="3.40.50.1820">
    <property type="entry name" value="alpha/beta hydrolase"/>
    <property type="match status" value="1"/>
</dbReference>
<keyword evidence="3 7" id="KW-0645">Protease</keyword>
<comment type="similarity">
    <text evidence="1 7">Belongs to the peptidase S10 family.</text>
</comment>
<dbReference type="EC" id="3.4.16.-" evidence="7"/>
<dbReference type="InterPro" id="IPR001563">
    <property type="entry name" value="Peptidase_S10"/>
</dbReference>
<keyword evidence="2 7" id="KW-0121">Carboxypeptidase</keyword>
<evidence type="ECO:0000256" key="3">
    <source>
        <dbReference type="ARBA" id="ARBA00022670"/>
    </source>
</evidence>
<dbReference type="SUPFAM" id="SSF53474">
    <property type="entry name" value="alpha/beta-Hydrolases"/>
    <property type="match status" value="1"/>
</dbReference>
<feature type="signal peptide" evidence="7">
    <location>
        <begin position="1"/>
        <end position="21"/>
    </location>
</feature>
<organism evidence="8">
    <name type="scientific">Lygus hesperus</name>
    <name type="common">Western plant bug</name>
    <dbReference type="NCBI Taxonomy" id="30085"/>
    <lineage>
        <taxon>Eukaryota</taxon>
        <taxon>Metazoa</taxon>
        <taxon>Ecdysozoa</taxon>
        <taxon>Arthropoda</taxon>
        <taxon>Hexapoda</taxon>
        <taxon>Insecta</taxon>
        <taxon>Pterygota</taxon>
        <taxon>Neoptera</taxon>
        <taxon>Paraneoptera</taxon>
        <taxon>Hemiptera</taxon>
        <taxon>Heteroptera</taxon>
        <taxon>Panheteroptera</taxon>
        <taxon>Cimicomorpha</taxon>
        <taxon>Miridae</taxon>
        <taxon>Mirini</taxon>
        <taxon>Lygus</taxon>
    </lineage>
</organism>
<dbReference type="GO" id="GO:0004185">
    <property type="term" value="F:serine-type carboxypeptidase activity"/>
    <property type="evidence" value="ECO:0007669"/>
    <property type="project" value="UniProtKB-UniRule"/>
</dbReference>
<reference evidence="8" key="1">
    <citation type="submission" date="2014-09" db="EMBL/GenBank/DDBJ databases">
        <authorList>
            <person name="Magalhaes I.L.F."/>
            <person name="Oliveira U."/>
            <person name="Santos F.R."/>
            <person name="Vidigal T.H.D.A."/>
            <person name="Brescovit A.D."/>
            <person name="Santos A.J."/>
        </authorList>
    </citation>
    <scope>NUCLEOTIDE SEQUENCE</scope>
</reference>
<dbReference type="PRINTS" id="PR00724">
    <property type="entry name" value="CRBOXYPTASEC"/>
</dbReference>
<evidence type="ECO:0000256" key="1">
    <source>
        <dbReference type="ARBA" id="ARBA00009431"/>
    </source>
</evidence>
<dbReference type="Pfam" id="PF00450">
    <property type="entry name" value="Peptidase_S10"/>
    <property type="match status" value="1"/>
</dbReference>
<dbReference type="AlphaFoldDB" id="A0A0K8STY8"/>
<evidence type="ECO:0000256" key="4">
    <source>
        <dbReference type="ARBA" id="ARBA00022729"/>
    </source>
</evidence>
<keyword evidence="6" id="KW-0325">Glycoprotein</keyword>
<accession>A0A0K8STY8</accession>
<dbReference type="EMBL" id="GBRD01009049">
    <property type="protein sequence ID" value="JAG56772.1"/>
    <property type="molecule type" value="Transcribed_RNA"/>
</dbReference>
<dbReference type="PANTHER" id="PTHR11802">
    <property type="entry name" value="SERINE PROTEASE FAMILY S10 SERINE CARBOXYPEPTIDASE"/>
    <property type="match status" value="1"/>
</dbReference>
<evidence type="ECO:0000256" key="2">
    <source>
        <dbReference type="ARBA" id="ARBA00022645"/>
    </source>
</evidence>
<keyword evidence="5 7" id="KW-0378">Hydrolase</keyword>